<protein>
    <recommendedName>
        <fullName evidence="7">Phosphatidylglycerol--prolipoprotein diacylglyceryl transferase</fullName>
        <ecNumber evidence="7">2.5.1.145</ecNumber>
    </recommendedName>
</protein>
<keyword evidence="5 7" id="KW-1133">Transmembrane helix</keyword>
<evidence type="ECO:0000313" key="9">
    <source>
        <dbReference type="Proteomes" id="UP000823904"/>
    </source>
</evidence>
<comment type="caution">
    <text evidence="8">The sequence shown here is derived from an EMBL/GenBank/DDBJ whole genome shotgun (WGS) entry which is preliminary data.</text>
</comment>
<comment type="function">
    <text evidence="7">Catalyzes the transfer of the diacylglyceryl group from phosphatidylglycerol to the sulfhydryl group of the N-terminal cysteine of a prolipoprotein, the first step in the formation of mature lipoproteins.</text>
</comment>
<sequence>MASEIRFPNLGIVLEKVGEGFYIGNFEIRYYGVMIALGFLFGLTLSYYAAKRTKGFDPEMVFDYLICMVIPAIVGARLYYVIFSWDYYKNHLNEIIEIRNGGLAIYGGIIAAALVLFIFCRVRKVSMAQFTDIAVKGLLVGQILGRWGNFFNREAFGSFTDSLFAMQIPTDYFLEHGRLTEIIESGLYDKAVFLDAGGSVASYIQVHPTFLYESVWNLLVLFIILWFTKRKAFDGELTAIYAVGYGIGRFWIEGLRTDSLMIGSTGIRVSQVLAALLAAGGIAVILWKRSRIWKEKKRVSEEK</sequence>
<feature type="transmembrane region" description="Helical" evidence="7">
    <location>
        <begin position="103"/>
        <end position="120"/>
    </location>
</feature>
<dbReference type="PROSITE" id="PS01311">
    <property type="entry name" value="LGT"/>
    <property type="match status" value="1"/>
</dbReference>
<feature type="transmembrane region" description="Helical" evidence="7">
    <location>
        <begin position="269"/>
        <end position="287"/>
    </location>
</feature>
<dbReference type="PANTHER" id="PTHR30589">
    <property type="entry name" value="PROLIPOPROTEIN DIACYLGLYCERYL TRANSFERASE"/>
    <property type="match status" value="1"/>
</dbReference>
<dbReference type="GO" id="GO:0042158">
    <property type="term" value="P:lipoprotein biosynthetic process"/>
    <property type="evidence" value="ECO:0007669"/>
    <property type="project" value="UniProtKB-UniRule"/>
</dbReference>
<keyword evidence="2 7" id="KW-1003">Cell membrane</keyword>
<feature type="binding site" evidence="7">
    <location>
        <position position="146"/>
    </location>
    <ligand>
        <name>a 1,2-diacyl-sn-glycero-3-phospho-(1'-sn-glycerol)</name>
        <dbReference type="ChEBI" id="CHEBI:64716"/>
    </ligand>
</feature>
<evidence type="ECO:0000256" key="5">
    <source>
        <dbReference type="ARBA" id="ARBA00022989"/>
    </source>
</evidence>
<dbReference type="EMBL" id="DWWD01000042">
    <property type="protein sequence ID" value="HJC51000.1"/>
    <property type="molecule type" value="Genomic_DNA"/>
</dbReference>
<feature type="transmembrane region" description="Helical" evidence="7">
    <location>
        <begin position="61"/>
        <end position="83"/>
    </location>
</feature>
<dbReference type="GO" id="GO:0008961">
    <property type="term" value="F:phosphatidylglycerol-prolipoprotein diacylglyceryl transferase activity"/>
    <property type="evidence" value="ECO:0007669"/>
    <property type="project" value="UniProtKB-UniRule"/>
</dbReference>
<accession>A0A9D2TAE9</accession>
<evidence type="ECO:0000256" key="6">
    <source>
        <dbReference type="ARBA" id="ARBA00023136"/>
    </source>
</evidence>
<dbReference type="InterPro" id="IPR001640">
    <property type="entry name" value="Lgt"/>
</dbReference>
<evidence type="ECO:0000256" key="1">
    <source>
        <dbReference type="ARBA" id="ARBA00007150"/>
    </source>
</evidence>
<reference evidence="8" key="2">
    <citation type="submission" date="2021-04" db="EMBL/GenBank/DDBJ databases">
        <authorList>
            <person name="Gilroy R."/>
        </authorList>
    </citation>
    <scope>NUCLEOTIDE SEQUENCE</scope>
    <source>
        <strain evidence="8">ChiSjej3B21-8574</strain>
    </source>
</reference>
<evidence type="ECO:0000256" key="2">
    <source>
        <dbReference type="ARBA" id="ARBA00022475"/>
    </source>
</evidence>
<gene>
    <name evidence="7 8" type="primary">lgt</name>
    <name evidence="8" type="ORF">H9754_10640</name>
</gene>
<keyword evidence="6 7" id="KW-0472">Membrane</keyword>
<evidence type="ECO:0000256" key="3">
    <source>
        <dbReference type="ARBA" id="ARBA00022679"/>
    </source>
</evidence>
<evidence type="ECO:0000313" key="8">
    <source>
        <dbReference type="EMBL" id="HJC51000.1"/>
    </source>
</evidence>
<comment type="catalytic activity">
    <reaction evidence="7">
        <text>L-cysteinyl-[prolipoprotein] + a 1,2-diacyl-sn-glycero-3-phospho-(1'-sn-glycerol) = an S-1,2-diacyl-sn-glyceryl-L-cysteinyl-[prolipoprotein] + sn-glycerol 1-phosphate + H(+)</text>
        <dbReference type="Rhea" id="RHEA:56712"/>
        <dbReference type="Rhea" id="RHEA-COMP:14679"/>
        <dbReference type="Rhea" id="RHEA-COMP:14680"/>
        <dbReference type="ChEBI" id="CHEBI:15378"/>
        <dbReference type="ChEBI" id="CHEBI:29950"/>
        <dbReference type="ChEBI" id="CHEBI:57685"/>
        <dbReference type="ChEBI" id="CHEBI:64716"/>
        <dbReference type="ChEBI" id="CHEBI:140658"/>
        <dbReference type="EC" id="2.5.1.145"/>
    </reaction>
</comment>
<dbReference type="PANTHER" id="PTHR30589:SF0">
    <property type="entry name" value="PHOSPHATIDYLGLYCEROL--PROLIPOPROTEIN DIACYLGLYCERYL TRANSFERASE"/>
    <property type="match status" value="1"/>
</dbReference>
<dbReference type="HAMAP" id="MF_01147">
    <property type="entry name" value="Lgt"/>
    <property type="match status" value="1"/>
</dbReference>
<feature type="transmembrane region" description="Helical" evidence="7">
    <location>
        <begin position="210"/>
        <end position="228"/>
    </location>
</feature>
<dbReference type="AlphaFoldDB" id="A0A9D2TAE9"/>
<keyword evidence="3 7" id="KW-0808">Transferase</keyword>
<reference evidence="8" key="1">
    <citation type="journal article" date="2021" name="PeerJ">
        <title>Extensive microbial diversity within the chicken gut microbiome revealed by metagenomics and culture.</title>
        <authorList>
            <person name="Gilroy R."/>
            <person name="Ravi A."/>
            <person name="Getino M."/>
            <person name="Pursley I."/>
            <person name="Horton D.L."/>
            <person name="Alikhan N.F."/>
            <person name="Baker D."/>
            <person name="Gharbi K."/>
            <person name="Hall N."/>
            <person name="Watson M."/>
            <person name="Adriaenssens E.M."/>
            <person name="Foster-Nyarko E."/>
            <person name="Jarju S."/>
            <person name="Secka A."/>
            <person name="Antonio M."/>
            <person name="Oren A."/>
            <person name="Chaudhuri R.R."/>
            <person name="La Ragione R."/>
            <person name="Hildebrand F."/>
            <person name="Pallen M.J."/>
        </authorList>
    </citation>
    <scope>NUCLEOTIDE SEQUENCE</scope>
    <source>
        <strain evidence="8">ChiSjej3B21-8574</strain>
    </source>
</reference>
<dbReference type="Pfam" id="PF01790">
    <property type="entry name" value="LGT"/>
    <property type="match status" value="1"/>
</dbReference>
<proteinExistence type="inferred from homology"/>
<evidence type="ECO:0000256" key="4">
    <source>
        <dbReference type="ARBA" id="ARBA00022692"/>
    </source>
</evidence>
<dbReference type="GO" id="GO:0005886">
    <property type="term" value="C:plasma membrane"/>
    <property type="evidence" value="ECO:0007669"/>
    <property type="project" value="UniProtKB-SubCell"/>
</dbReference>
<keyword evidence="4 7" id="KW-0812">Transmembrane</keyword>
<evidence type="ECO:0000256" key="7">
    <source>
        <dbReference type="HAMAP-Rule" id="MF_01147"/>
    </source>
</evidence>
<feature type="transmembrane region" description="Helical" evidence="7">
    <location>
        <begin position="28"/>
        <end position="49"/>
    </location>
</feature>
<dbReference type="Proteomes" id="UP000823904">
    <property type="component" value="Unassembled WGS sequence"/>
</dbReference>
<comment type="subcellular location">
    <subcellularLocation>
        <location evidence="7">Cell membrane</location>
        <topology evidence="7">Multi-pass membrane protein</topology>
    </subcellularLocation>
</comment>
<name>A0A9D2TAE9_9FIRM</name>
<dbReference type="NCBIfam" id="TIGR00544">
    <property type="entry name" value="lgt"/>
    <property type="match status" value="1"/>
</dbReference>
<organism evidence="8 9">
    <name type="scientific">Candidatus Anaerostipes avistercoris</name>
    <dbReference type="NCBI Taxonomy" id="2838462"/>
    <lineage>
        <taxon>Bacteria</taxon>
        <taxon>Bacillati</taxon>
        <taxon>Bacillota</taxon>
        <taxon>Clostridia</taxon>
        <taxon>Lachnospirales</taxon>
        <taxon>Lachnospiraceae</taxon>
        <taxon>Anaerostipes</taxon>
    </lineage>
</organism>
<comment type="pathway">
    <text evidence="7">Protein modification; lipoprotein biosynthesis (diacylglyceryl transfer).</text>
</comment>
<comment type="similarity">
    <text evidence="1 7">Belongs to the Lgt family.</text>
</comment>
<dbReference type="EC" id="2.5.1.145" evidence="7"/>